<organism evidence="1 2">
    <name type="scientific">Effusibacillus lacus</name>
    <dbReference type="NCBI Taxonomy" id="1348429"/>
    <lineage>
        <taxon>Bacteria</taxon>
        <taxon>Bacillati</taxon>
        <taxon>Bacillota</taxon>
        <taxon>Bacilli</taxon>
        <taxon>Bacillales</taxon>
        <taxon>Alicyclobacillaceae</taxon>
        <taxon>Effusibacillus</taxon>
    </lineage>
</organism>
<dbReference type="Proteomes" id="UP000217785">
    <property type="component" value="Unassembled WGS sequence"/>
</dbReference>
<evidence type="ECO:0000313" key="1">
    <source>
        <dbReference type="EMBL" id="GAX90095.1"/>
    </source>
</evidence>
<comment type="caution">
    <text evidence="1">The sequence shown here is derived from an EMBL/GenBank/DDBJ whole genome shotgun (WGS) entry which is preliminary data.</text>
</comment>
<sequence length="139" mass="16356">MSIIQEKGEQFCEFVNQLSICYKNKVHDGYTLRAKKYVRWSQNKKSPKQQWGHVHFHSNRLEIDLDYPVNSFTDIEISNRLGLPIKKVGQKISGIRTLTKSQLFHTVEIVIYEQDLDGFDIYNKEFTKFIREIALLSCV</sequence>
<dbReference type="EMBL" id="BDUF01000046">
    <property type="protein sequence ID" value="GAX90095.1"/>
    <property type="molecule type" value="Genomic_DNA"/>
</dbReference>
<reference evidence="2" key="1">
    <citation type="submission" date="2017-07" db="EMBL/GenBank/DDBJ databases">
        <title>Draft genome sequence of Effusibacillus lacus strain skLN1.</title>
        <authorList>
            <person name="Watanabe M."/>
            <person name="Kojima H."/>
            <person name="Fukui M."/>
        </authorList>
    </citation>
    <scope>NUCLEOTIDE SEQUENCE [LARGE SCALE GENOMIC DNA]</scope>
    <source>
        <strain evidence="2">skLN1</strain>
    </source>
</reference>
<dbReference type="RefSeq" id="WP_096181802.1">
    <property type="nucleotide sequence ID" value="NZ_BDUF01000046.1"/>
</dbReference>
<keyword evidence="2" id="KW-1185">Reference proteome</keyword>
<gene>
    <name evidence="1" type="ORF">EFBL_1721</name>
</gene>
<accession>A0A292YNP3</accession>
<evidence type="ECO:0000313" key="2">
    <source>
        <dbReference type="Proteomes" id="UP000217785"/>
    </source>
</evidence>
<dbReference type="OrthoDB" id="2374795at2"/>
<protein>
    <submittedName>
        <fullName evidence="1">Uncharacterized protein</fullName>
    </submittedName>
</protein>
<name>A0A292YNP3_9BACL</name>
<dbReference type="AlphaFoldDB" id="A0A292YNP3"/>
<proteinExistence type="predicted"/>